<keyword evidence="6" id="KW-0119">Carbohydrate metabolism</keyword>
<dbReference type="GO" id="GO:0030245">
    <property type="term" value="P:cellulose catabolic process"/>
    <property type="evidence" value="ECO:0007669"/>
    <property type="project" value="UniProtKB-KW"/>
</dbReference>
<name>A0AAQ3N6N2_VIGMU</name>
<dbReference type="InterPro" id="IPR001701">
    <property type="entry name" value="Glyco_hydro_9"/>
</dbReference>
<dbReference type="InterPro" id="IPR012341">
    <property type="entry name" value="6hp_glycosidase-like_sf"/>
</dbReference>
<gene>
    <name evidence="10" type="ORF">V8G54_025216</name>
</gene>
<evidence type="ECO:0000256" key="8">
    <source>
        <dbReference type="ARBA" id="ARBA00023326"/>
    </source>
</evidence>
<protein>
    <recommendedName>
        <fullName evidence="3">cellulase</fullName>
        <ecNumber evidence="3">3.2.1.4</ecNumber>
    </recommendedName>
</protein>
<dbReference type="PANTHER" id="PTHR22298">
    <property type="entry name" value="ENDO-1,4-BETA-GLUCANASE"/>
    <property type="match status" value="1"/>
</dbReference>
<accession>A0AAQ3N6N2</accession>
<comment type="catalytic activity">
    <reaction evidence="1">
        <text>Endohydrolysis of (1-&gt;4)-beta-D-glucosidic linkages in cellulose, lichenin and cereal beta-D-glucans.</text>
        <dbReference type="EC" id="3.2.1.4"/>
    </reaction>
</comment>
<dbReference type="EC" id="3.2.1.4" evidence="3"/>
<dbReference type="Proteomes" id="UP001374535">
    <property type="component" value="Chromosome 7"/>
</dbReference>
<dbReference type="GO" id="GO:0008810">
    <property type="term" value="F:cellulase activity"/>
    <property type="evidence" value="ECO:0007669"/>
    <property type="project" value="UniProtKB-EC"/>
</dbReference>
<evidence type="ECO:0000313" key="10">
    <source>
        <dbReference type="EMBL" id="WVZ04410.1"/>
    </source>
</evidence>
<keyword evidence="11" id="KW-1185">Reference proteome</keyword>
<keyword evidence="5" id="KW-0136">Cellulose degradation</keyword>
<dbReference type="Gene3D" id="1.50.10.10">
    <property type="match status" value="2"/>
</dbReference>
<sequence length="158" mass="17779">MYTTNNPNLVVAQVGEPNADHDCWERPEDMDTPRTSYYLTKEKPGSELSAEIAAALAASSIAFRTTHASYSNILLKRAIRDDLAWGAAWLYKATKKPSYWDFVKSNIQAANVDPFEFGWDAKVAGINVLVSEASCLNFMNFFRCSKFMHVLIQMISKN</sequence>
<dbReference type="InterPro" id="IPR008928">
    <property type="entry name" value="6-hairpin_glycosidase_sf"/>
</dbReference>
<proteinExistence type="inferred from homology"/>
<feature type="domain" description="Glycoside hydrolase family 9" evidence="9">
    <location>
        <begin position="4"/>
        <end position="79"/>
    </location>
</feature>
<evidence type="ECO:0000256" key="3">
    <source>
        <dbReference type="ARBA" id="ARBA00012601"/>
    </source>
</evidence>
<evidence type="ECO:0000256" key="4">
    <source>
        <dbReference type="ARBA" id="ARBA00022801"/>
    </source>
</evidence>
<reference evidence="10 11" key="1">
    <citation type="journal article" date="2023" name="Life. Sci Alliance">
        <title>Evolutionary insights into 3D genome organization and epigenetic landscape of Vigna mungo.</title>
        <authorList>
            <person name="Junaid A."/>
            <person name="Singh B."/>
            <person name="Bhatia S."/>
        </authorList>
    </citation>
    <scope>NUCLEOTIDE SEQUENCE [LARGE SCALE GENOMIC DNA]</scope>
    <source>
        <strain evidence="10">Urdbean</strain>
    </source>
</reference>
<keyword evidence="8" id="KW-0624">Polysaccharide degradation</keyword>
<feature type="domain" description="Glycoside hydrolase family 9" evidence="9">
    <location>
        <begin position="80"/>
        <end position="136"/>
    </location>
</feature>
<evidence type="ECO:0000256" key="7">
    <source>
        <dbReference type="ARBA" id="ARBA00023295"/>
    </source>
</evidence>
<dbReference type="EMBL" id="CP144694">
    <property type="protein sequence ID" value="WVZ04410.1"/>
    <property type="molecule type" value="Genomic_DNA"/>
</dbReference>
<keyword evidence="4" id="KW-0378">Hydrolase</keyword>
<dbReference type="SUPFAM" id="SSF48208">
    <property type="entry name" value="Six-hairpin glycosidases"/>
    <property type="match status" value="1"/>
</dbReference>
<evidence type="ECO:0000313" key="11">
    <source>
        <dbReference type="Proteomes" id="UP001374535"/>
    </source>
</evidence>
<evidence type="ECO:0000256" key="1">
    <source>
        <dbReference type="ARBA" id="ARBA00000966"/>
    </source>
</evidence>
<organism evidence="10 11">
    <name type="scientific">Vigna mungo</name>
    <name type="common">Black gram</name>
    <name type="synonym">Phaseolus mungo</name>
    <dbReference type="NCBI Taxonomy" id="3915"/>
    <lineage>
        <taxon>Eukaryota</taxon>
        <taxon>Viridiplantae</taxon>
        <taxon>Streptophyta</taxon>
        <taxon>Embryophyta</taxon>
        <taxon>Tracheophyta</taxon>
        <taxon>Spermatophyta</taxon>
        <taxon>Magnoliopsida</taxon>
        <taxon>eudicotyledons</taxon>
        <taxon>Gunneridae</taxon>
        <taxon>Pentapetalae</taxon>
        <taxon>rosids</taxon>
        <taxon>fabids</taxon>
        <taxon>Fabales</taxon>
        <taxon>Fabaceae</taxon>
        <taxon>Papilionoideae</taxon>
        <taxon>50 kb inversion clade</taxon>
        <taxon>NPAAA clade</taxon>
        <taxon>indigoferoid/millettioid clade</taxon>
        <taxon>Phaseoleae</taxon>
        <taxon>Vigna</taxon>
    </lineage>
</organism>
<dbReference type="Pfam" id="PF00759">
    <property type="entry name" value="Glyco_hydro_9"/>
    <property type="match status" value="2"/>
</dbReference>
<comment type="similarity">
    <text evidence="2">Belongs to the glycosyl hydrolase 9 (cellulase E) family.</text>
</comment>
<dbReference type="AlphaFoldDB" id="A0AAQ3N6N2"/>
<evidence type="ECO:0000256" key="6">
    <source>
        <dbReference type="ARBA" id="ARBA00023277"/>
    </source>
</evidence>
<keyword evidence="7" id="KW-0326">Glycosidase</keyword>
<evidence type="ECO:0000256" key="2">
    <source>
        <dbReference type="ARBA" id="ARBA00007072"/>
    </source>
</evidence>
<evidence type="ECO:0000256" key="5">
    <source>
        <dbReference type="ARBA" id="ARBA00023001"/>
    </source>
</evidence>
<evidence type="ECO:0000259" key="9">
    <source>
        <dbReference type="Pfam" id="PF00759"/>
    </source>
</evidence>